<reference evidence="3 4" key="1">
    <citation type="submission" date="2017-02" db="EMBL/GenBank/DDBJ databases">
        <title>The new phylogeny of genus Mycobacterium.</title>
        <authorList>
            <person name="Tortoli E."/>
            <person name="Trovato A."/>
            <person name="Cirillo D.M."/>
        </authorList>
    </citation>
    <scope>NUCLEOTIDE SEQUENCE [LARGE SCALE GENOMIC DNA]</scope>
    <source>
        <strain evidence="3 4">DSM 45230</strain>
    </source>
</reference>
<evidence type="ECO:0000313" key="2">
    <source>
        <dbReference type="EMBL" id="MCV7377290.1"/>
    </source>
</evidence>
<dbReference type="EMBL" id="MVHD01000021">
    <property type="protein sequence ID" value="OQZ90229.1"/>
    <property type="molecule type" value="Genomic_DNA"/>
</dbReference>
<evidence type="ECO:0000313" key="3">
    <source>
        <dbReference type="EMBL" id="OQZ90229.1"/>
    </source>
</evidence>
<gene>
    <name evidence="3" type="ORF">BST11_14090</name>
    <name evidence="2" type="ORF">H7K38_01295</name>
</gene>
<organism evidence="2 5">
    <name type="scientific">Mycobacterium alsense</name>
    <dbReference type="NCBI Taxonomy" id="324058"/>
    <lineage>
        <taxon>Bacteria</taxon>
        <taxon>Bacillati</taxon>
        <taxon>Actinomycetota</taxon>
        <taxon>Actinomycetes</taxon>
        <taxon>Mycobacteriales</taxon>
        <taxon>Mycobacteriaceae</taxon>
        <taxon>Mycobacterium</taxon>
    </lineage>
</organism>
<evidence type="ECO:0000313" key="5">
    <source>
        <dbReference type="Proteomes" id="UP001141650"/>
    </source>
</evidence>
<evidence type="ECO:0000313" key="4">
    <source>
        <dbReference type="Proteomes" id="UP000192319"/>
    </source>
</evidence>
<comment type="caution">
    <text evidence="2">The sequence shown here is derived from an EMBL/GenBank/DDBJ whole genome shotgun (WGS) entry which is preliminary data.</text>
</comment>
<accession>A0AA42BWD9</accession>
<reference evidence="2" key="2">
    <citation type="submission" date="2020-07" db="EMBL/GenBank/DDBJ databases">
        <authorList>
            <person name="Pettersson B.M.F."/>
            <person name="Behra P.R.K."/>
            <person name="Ramesh M."/>
            <person name="Das S."/>
            <person name="Dasgupta S."/>
            <person name="Kirsebom L.A."/>
        </authorList>
    </citation>
    <scope>NUCLEOTIDE SEQUENCE</scope>
    <source>
        <strain evidence="2">CCUG 55640</strain>
    </source>
</reference>
<sequence length="346" mass="37031">MSVDDEAAASRQFVASSPTMSAQMTAFATGKGRYLVQAAMLALILAMVGSFVTGRSQGFALAAAGLAALSVFALAGTAYVWWRSRRKVLIGVVSGGLTFNQRRTVFPLVDAKLGPWVNMGVALHLHSGSRRFVLGGRDRRIAPETRLDAPPVQTVDAWLWAAQFDGLLSVAGYRGGLDLRGPALGEPTRCLLFPNPYLAEEFGSFAFGKQRRFQRSLSEPSLVLDVDDDAMRVLDPSGAAHRASALRADVTATPATFQADSVTSGDGSTYDYPATPGLAVHLPGAQPLTIGCLDLAGAAFRFSWRGHASRPNERPAYVVSGADWLTLVERFGLTSELEDRAKRKNA</sequence>
<keyword evidence="1" id="KW-1133">Transmembrane helix</keyword>
<protein>
    <submittedName>
        <fullName evidence="2">Uncharacterized protein</fullName>
    </submittedName>
</protein>
<keyword evidence="1" id="KW-0472">Membrane</keyword>
<feature type="transmembrane region" description="Helical" evidence="1">
    <location>
        <begin position="59"/>
        <end position="82"/>
    </location>
</feature>
<feature type="transmembrane region" description="Helical" evidence="1">
    <location>
        <begin position="34"/>
        <end position="53"/>
    </location>
</feature>
<evidence type="ECO:0000256" key="1">
    <source>
        <dbReference type="SAM" id="Phobius"/>
    </source>
</evidence>
<dbReference type="Proteomes" id="UP000192319">
    <property type="component" value="Unassembled WGS sequence"/>
</dbReference>
<dbReference type="AlphaFoldDB" id="A0AA42BWD9"/>
<dbReference type="Proteomes" id="UP001141650">
    <property type="component" value="Unassembled WGS sequence"/>
</dbReference>
<keyword evidence="4" id="KW-1185">Reference proteome</keyword>
<dbReference type="RefSeq" id="WP_083138548.1">
    <property type="nucleotide sequence ID" value="NZ_JACKVH010000005.1"/>
</dbReference>
<keyword evidence="1" id="KW-0812">Transmembrane</keyword>
<name>A0AA42BWD9_9MYCO</name>
<proteinExistence type="predicted"/>
<dbReference type="EMBL" id="JACKVH010000005">
    <property type="protein sequence ID" value="MCV7377290.1"/>
    <property type="molecule type" value="Genomic_DNA"/>
</dbReference>
<reference evidence="2" key="3">
    <citation type="journal article" date="2022" name="BMC Genomics">
        <title>Comparative genome analysis of mycobacteria focusing on tRNA and non-coding RNA.</title>
        <authorList>
            <person name="Behra P.R.K."/>
            <person name="Pettersson B.M.F."/>
            <person name="Ramesh M."/>
            <person name="Das S."/>
            <person name="Dasgupta S."/>
            <person name="Kirsebom L.A."/>
        </authorList>
    </citation>
    <scope>NUCLEOTIDE SEQUENCE</scope>
    <source>
        <strain evidence="2">CCUG 55640</strain>
    </source>
</reference>